<evidence type="ECO:0000313" key="1">
    <source>
        <dbReference type="EMBL" id="ESO11892.1"/>
    </source>
</evidence>
<evidence type="ECO:0000313" key="3">
    <source>
        <dbReference type="Proteomes" id="UP000015101"/>
    </source>
</evidence>
<dbReference type="EnsemblMetazoa" id="HelroT166983">
    <property type="protein sequence ID" value="HelroP166983"/>
    <property type="gene ID" value="HelroG166983"/>
</dbReference>
<reference evidence="2" key="3">
    <citation type="submission" date="2015-06" db="UniProtKB">
        <authorList>
            <consortium name="EnsemblMetazoa"/>
        </authorList>
    </citation>
    <scope>IDENTIFICATION</scope>
</reference>
<dbReference type="OrthoDB" id="419189at2759"/>
<dbReference type="PANTHER" id="PTHR37445:SF3">
    <property type="entry name" value="ZINC FINGER PHD-TYPE DOMAIN-CONTAINING PROTEIN"/>
    <property type="match status" value="1"/>
</dbReference>
<dbReference type="Proteomes" id="UP000015101">
    <property type="component" value="Unassembled WGS sequence"/>
</dbReference>
<reference evidence="1 3" key="2">
    <citation type="journal article" date="2013" name="Nature">
        <title>Insights into bilaterian evolution from three spiralian genomes.</title>
        <authorList>
            <person name="Simakov O."/>
            <person name="Marletaz F."/>
            <person name="Cho S.J."/>
            <person name="Edsinger-Gonzales E."/>
            <person name="Havlak P."/>
            <person name="Hellsten U."/>
            <person name="Kuo D.H."/>
            <person name="Larsson T."/>
            <person name="Lv J."/>
            <person name="Arendt D."/>
            <person name="Savage R."/>
            <person name="Osoegawa K."/>
            <person name="de Jong P."/>
            <person name="Grimwood J."/>
            <person name="Chapman J.A."/>
            <person name="Shapiro H."/>
            <person name="Aerts A."/>
            <person name="Otillar R.P."/>
            <person name="Terry A.Y."/>
            <person name="Boore J.L."/>
            <person name="Grigoriev I.V."/>
            <person name="Lindberg D.R."/>
            <person name="Seaver E.C."/>
            <person name="Weisblat D.A."/>
            <person name="Putnam N.H."/>
            <person name="Rokhsar D.S."/>
        </authorList>
    </citation>
    <scope>NUCLEOTIDE SEQUENCE</scope>
</reference>
<gene>
    <name evidence="2" type="primary">20201745</name>
    <name evidence="1" type="ORF">HELRODRAFT_166983</name>
</gene>
<organism evidence="2 3">
    <name type="scientific">Helobdella robusta</name>
    <name type="common">Californian leech</name>
    <dbReference type="NCBI Taxonomy" id="6412"/>
    <lineage>
        <taxon>Eukaryota</taxon>
        <taxon>Metazoa</taxon>
        <taxon>Spiralia</taxon>
        <taxon>Lophotrochozoa</taxon>
        <taxon>Annelida</taxon>
        <taxon>Clitellata</taxon>
        <taxon>Hirudinea</taxon>
        <taxon>Rhynchobdellida</taxon>
        <taxon>Glossiphoniidae</taxon>
        <taxon>Helobdella</taxon>
    </lineage>
</organism>
<evidence type="ECO:0000313" key="2">
    <source>
        <dbReference type="EnsemblMetazoa" id="HelroP166983"/>
    </source>
</evidence>
<proteinExistence type="predicted"/>
<dbReference type="PANTHER" id="PTHR37445">
    <property type="entry name" value="PROTEIN CBG24663"/>
    <property type="match status" value="1"/>
</dbReference>
<dbReference type="CTD" id="20201745"/>
<dbReference type="KEGG" id="hro:HELRODRAFT_166983"/>
<dbReference type="EMBL" id="AMQM01002617">
    <property type="status" value="NOT_ANNOTATED_CDS"/>
    <property type="molecule type" value="Genomic_DNA"/>
</dbReference>
<name>T1EYU5_HELRO</name>
<reference evidence="3" key="1">
    <citation type="submission" date="2012-12" db="EMBL/GenBank/DDBJ databases">
        <authorList>
            <person name="Hellsten U."/>
            <person name="Grimwood J."/>
            <person name="Chapman J.A."/>
            <person name="Shapiro H."/>
            <person name="Aerts A."/>
            <person name="Otillar R.P."/>
            <person name="Terry A.Y."/>
            <person name="Boore J.L."/>
            <person name="Simakov O."/>
            <person name="Marletaz F."/>
            <person name="Cho S.-J."/>
            <person name="Edsinger-Gonzales E."/>
            <person name="Havlak P."/>
            <person name="Kuo D.-H."/>
            <person name="Larsson T."/>
            <person name="Lv J."/>
            <person name="Arendt D."/>
            <person name="Savage R."/>
            <person name="Osoegawa K."/>
            <person name="de Jong P."/>
            <person name="Lindberg D.R."/>
            <person name="Seaver E.C."/>
            <person name="Weisblat D.A."/>
            <person name="Putnam N.H."/>
            <person name="Grigoriev I.V."/>
            <person name="Rokhsar D.S."/>
        </authorList>
    </citation>
    <scope>NUCLEOTIDE SEQUENCE</scope>
</reference>
<dbReference type="EMBL" id="KB095812">
    <property type="protein sequence ID" value="ESO11892.1"/>
    <property type="molecule type" value="Genomic_DNA"/>
</dbReference>
<accession>T1EYU5</accession>
<dbReference type="GeneID" id="20201745"/>
<dbReference type="RefSeq" id="XP_009010380.1">
    <property type="nucleotide sequence ID" value="XM_009012132.1"/>
</dbReference>
<dbReference type="AlphaFoldDB" id="T1EYU5"/>
<dbReference type="HOGENOM" id="CLU_078898_0_0_1"/>
<sequence length="270" mass="30665">MTGRNTKSANKAAACDKEGINVVSFLVVVKSEVGRSLRAINNDVKSVQITLNKVVEAKKRKANIMLLGLKEGADDDDRVHKIINHLTDGVFGLKNVLKVIRLGKKGDKIVRPIFLRFDDAKIKELIFKNIRRMKTLDDSLKNIRLSHDLTIQQRSELKKLLDDAKRKKESCKEGFLYRVIGEVGKWKIVQFFAKKDSKSIMKKVDTVHELICDGLDVMVLTETWHGLDGNFAIGLAKPPGFQFVDYIREHDPGHGGLIVYFRKEFKHIKS</sequence>
<keyword evidence="3" id="KW-1185">Reference proteome</keyword>
<protein>
    <submittedName>
        <fullName evidence="1 2">Uncharacterized protein</fullName>
    </submittedName>
</protein>
<dbReference type="InParanoid" id="T1EYU5"/>